<keyword evidence="2" id="KW-0547">Nucleotide-binding</keyword>
<dbReference type="GO" id="GO:0043190">
    <property type="term" value="C:ATP-binding cassette (ABC) transporter complex"/>
    <property type="evidence" value="ECO:0007669"/>
    <property type="project" value="InterPro"/>
</dbReference>
<dbReference type="Proteomes" id="UP000095200">
    <property type="component" value="Unassembled WGS sequence"/>
</dbReference>
<evidence type="ECO:0000313" key="6">
    <source>
        <dbReference type="Proteomes" id="UP000095200"/>
    </source>
</evidence>
<sequence>MDLQLRGISKQYNGKPVLQDVSFDVAKGEFVALVGPSGAGKTTLLKVIAGLEDPDGGEIHCSFASSKERPIILVFQDFLLFPTMTVFENIAFGLRARKFPKTVIRERVEHMLHYFQLENRANAYPAQLSGGQQQRVAIARGMVVNPAVMLLDEPFANLDRSLRLETAGFIRRTQQEFGITTIAVTHDLDEALAVSDSMGVLMKGRLEQMGTPKEVYFFPKNQQVARFLGPMNTIPADMFHLLDMDVAPGTRELLVRPEALDLAADPDGPGTIREVRFSGHYQACVVAVGGRELVIYQKPNGLRTGHRVRIRVNADLGTRE</sequence>
<dbReference type="InterPro" id="IPR050093">
    <property type="entry name" value="ABC_SmlMolc_Importer"/>
</dbReference>
<dbReference type="SMART" id="SM00382">
    <property type="entry name" value="AAA"/>
    <property type="match status" value="1"/>
</dbReference>
<evidence type="ECO:0000256" key="1">
    <source>
        <dbReference type="ARBA" id="ARBA00022448"/>
    </source>
</evidence>
<dbReference type="AlphaFoldDB" id="A0A194AL42"/>
<dbReference type="InterPro" id="IPR013611">
    <property type="entry name" value="Transp-assoc_OB_typ2"/>
</dbReference>
<dbReference type="OrthoDB" id="9809450at2"/>
<reference evidence="6" key="1">
    <citation type="submission" date="2016-06" db="EMBL/GenBank/DDBJ databases">
        <title>Draft genome sequence of Desulfoplanes formicivorans strain Pf12B.</title>
        <authorList>
            <person name="Watanabe M."/>
            <person name="Kojima H."/>
            <person name="Fukui M."/>
        </authorList>
    </citation>
    <scope>NUCLEOTIDE SEQUENCE [LARGE SCALE GENOMIC DNA]</scope>
    <source>
        <strain evidence="6">Pf12B</strain>
    </source>
</reference>
<dbReference type="GO" id="GO:0005524">
    <property type="term" value="F:ATP binding"/>
    <property type="evidence" value="ECO:0007669"/>
    <property type="project" value="UniProtKB-KW"/>
</dbReference>
<dbReference type="InterPro" id="IPR003593">
    <property type="entry name" value="AAA+_ATPase"/>
</dbReference>
<dbReference type="PROSITE" id="PS50893">
    <property type="entry name" value="ABC_TRANSPORTER_2"/>
    <property type="match status" value="1"/>
</dbReference>
<dbReference type="STRING" id="1592317.DPF_2494"/>
<keyword evidence="6" id="KW-1185">Reference proteome</keyword>
<dbReference type="GO" id="GO:0016887">
    <property type="term" value="F:ATP hydrolysis activity"/>
    <property type="evidence" value="ECO:0007669"/>
    <property type="project" value="InterPro"/>
</dbReference>
<comment type="caution">
    <text evidence="5">The sequence shown here is derived from an EMBL/GenBank/DDBJ whole genome shotgun (WGS) entry which is preliminary data.</text>
</comment>
<organism evidence="5 6">
    <name type="scientific">Desulfoplanes formicivorans</name>
    <dbReference type="NCBI Taxonomy" id="1592317"/>
    <lineage>
        <taxon>Bacteria</taxon>
        <taxon>Pseudomonadati</taxon>
        <taxon>Thermodesulfobacteriota</taxon>
        <taxon>Desulfovibrionia</taxon>
        <taxon>Desulfovibrionales</taxon>
        <taxon>Desulfoplanaceae</taxon>
        <taxon>Desulfoplanes</taxon>
    </lineage>
</organism>
<dbReference type="RefSeq" id="WP_069860004.1">
    <property type="nucleotide sequence ID" value="NZ_BDFE01000020.1"/>
</dbReference>
<dbReference type="EMBL" id="BDFE01000020">
    <property type="protein sequence ID" value="GAU09761.1"/>
    <property type="molecule type" value="Genomic_DNA"/>
</dbReference>
<accession>A0A194AL42</accession>
<dbReference type="SUPFAM" id="SSF50331">
    <property type="entry name" value="MOP-like"/>
    <property type="match status" value="1"/>
</dbReference>
<dbReference type="Pfam" id="PF00005">
    <property type="entry name" value="ABC_tran"/>
    <property type="match status" value="1"/>
</dbReference>
<proteinExistence type="predicted"/>
<dbReference type="GO" id="GO:0022857">
    <property type="term" value="F:transmembrane transporter activity"/>
    <property type="evidence" value="ECO:0007669"/>
    <property type="project" value="InterPro"/>
</dbReference>
<evidence type="ECO:0000256" key="3">
    <source>
        <dbReference type="ARBA" id="ARBA00022840"/>
    </source>
</evidence>
<dbReference type="GO" id="GO:0015697">
    <property type="term" value="P:quaternary ammonium group transport"/>
    <property type="evidence" value="ECO:0007669"/>
    <property type="project" value="UniProtKB-ARBA"/>
</dbReference>
<dbReference type="InterPro" id="IPR008995">
    <property type="entry name" value="Mo/tungstate-bd_C_term_dom"/>
</dbReference>
<protein>
    <submittedName>
        <fullName evidence="5">ABC transporter</fullName>
    </submittedName>
</protein>
<dbReference type="Pfam" id="PF08402">
    <property type="entry name" value="TOBE_2"/>
    <property type="match status" value="1"/>
</dbReference>
<name>A0A194AL42_9BACT</name>
<feature type="domain" description="ABC transporter" evidence="4">
    <location>
        <begin position="3"/>
        <end position="228"/>
    </location>
</feature>
<dbReference type="FunFam" id="3.40.50.300:FF:000425">
    <property type="entry name" value="Probable ABC transporter, ATP-binding subunit"/>
    <property type="match status" value="1"/>
</dbReference>
<keyword evidence="1" id="KW-0813">Transport</keyword>
<dbReference type="SUPFAM" id="SSF52540">
    <property type="entry name" value="P-loop containing nucleoside triphosphate hydrolases"/>
    <property type="match status" value="1"/>
</dbReference>
<dbReference type="PROSITE" id="PS00211">
    <property type="entry name" value="ABC_TRANSPORTER_1"/>
    <property type="match status" value="1"/>
</dbReference>
<evidence type="ECO:0000256" key="2">
    <source>
        <dbReference type="ARBA" id="ARBA00022741"/>
    </source>
</evidence>
<evidence type="ECO:0000313" key="5">
    <source>
        <dbReference type="EMBL" id="GAU09761.1"/>
    </source>
</evidence>
<dbReference type="PANTHER" id="PTHR42781">
    <property type="entry name" value="SPERMIDINE/PUTRESCINE IMPORT ATP-BINDING PROTEIN POTA"/>
    <property type="match status" value="1"/>
</dbReference>
<keyword evidence="3" id="KW-0067">ATP-binding</keyword>
<dbReference type="InterPro" id="IPR003439">
    <property type="entry name" value="ABC_transporter-like_ATP-bd"/>
</dbReference>
<evidence type="ECO:0000259" key="4">
    <source>
        <dbReference type="PROSITE" id="PS50893"/>
    </source>
</evidence>
<gene>
    <name evidence="5" type="ORF">DPF_2494</name>
</gene>
<dbReference type="PANTHER" id="PTHR42781:SF4">
    <property type="entry name" value="SPERMIDINE_PUTRESCINE IMPORT ATP-BINDING PROTEIN POTA"/>
    <property type="match status" value="1"/>
</dbReference>
<dbReference type="InterPro" id="IPR027417">
    <property type="entry name" value="P-loop_NTPase"/>
</dbReference>
<dbReference type="InterPro" id="IPR017871">
    <property type="entry name" value="ABC_transporter-like_CS"/>
</dbReference>
<dbReference type="Gene3D" id="3.40.50.300">
    <property type="entry name" value="P-loop containing nucleotide triphosphate hydrolases"/>
    <property type="match status" value="1"/>
</dbReference>